<dbReference type="InterPro" id="IPR020806">
    <property type="entry name" value="PKS_PP-bd"/>
</dbReference>
<dbReference type="Gene3D" id="3.30.300.30">
    <property type="match status" value="2"/>
</dbReference>
<dbReference type="CDD" id="cd05930">
    <property type="entry name" value="A_NRPS"/>
    <property type="match status" value="1"/>
</dbReference>
<dbReference type="InterPro" id="IPR000873">
    <property type="entry name" value="AMP-dep_synth/lig_dom"/>
</dbReference>
<dbReference type="CDD" id="cd19531">
    <property type="entry name" value="LCL_NRPS-like"/>
    <property type="match status" value="1"/>
</dbReference>
<evidence type="ECO:0000313" key="7">
    <source>
        <dbReference type="Proteomes" id="UP001596203"/>
    </source>
</evidence>
<dbReference type="Pfam" id="PF00975">
    <property type="entry name" value="Thioesterase"/>
    <property type="match status" value="1"/>
</dbReference>
<keyword evidence="3" id="KW-0597">Phosphoprotein</keyword>
<dbReference type="Gene3D" id="1.10.1200.10">
    <property type="entry name" value="ACP-like"/>
    <property type="match status" value="2"/>
</dbReference>
<dbReference type="Pfam" id="PF00550">
    <property type="entry name" value="PP-binding"/>
    <property type="match status" value="2"/>
</dbReference>
<feature type="domain" description="Carrier" evidence="5">
    <location>
        <begin position="1181"/>
        <end position="1255"/>
    </location>
</feature>
<name>A0ABW1K245_9ACTN</name>
<dbReference type="RefSeq" id="WP_377418001.1">
    <property type="nucleotide sequence ID" value="NZ_JBHSPR010000003.1"/>
</dbReference>
<dbReference type="NCBIfam" id="TIGR01733">
    <property type="entry name" value="AA-adenyl-dom"/>
    <property type="match status" value="1"/>
</dbReference>
<dbReference type="SMART" id="SM00823">
    <property type="entry name" value="PKS_PP"/>
    <property type="match status" value="2"/>
</dbReference>
<dbReference type="PANTHER" id="PTHR45527:SF1">
    <property type="entry name" value="FATTY ACID SYNTHASE"/>
    <property type="match status" value="1"/>
</dbReference>
<dbReference type="InterPro" id="IPR020802">
    <property type="entry name" value="TesA-like"/>
</dbReference>
<dbReference type="SUPFAM" id="SSF47336">
    <property type="entry name" value="ACP-like"/>
    <property type="match status" value="2"/>
</dbReference>
<dbReference type="Pfam" id="PF13193">
    <property type="entry name" value="AMP-binding_C"/>
    <property type="match status" value="2"/>
</dbReference>
<dbReference type="PROSITE" id="PS00012">
    <property type="entry name" value="PHOSPHOPANTETHEINE"/>
    <property type="match status" value="2"/>
</dbReference>
<dbReference type="Gene3D" id="3.40.50.980">
    <property type="match status" value="2"/>
</dbReference>
<dbReference type="SUPFAM" id="SSF56801">
    <property type="entry name" value="Acetyl-CoA synthetase-like"/>
    <property type="match status" value="2"/>
</dbReference>
<dbReference type="InterPro" id="IPR023213">
    <property type="entry name" value="CAT-like_dom_sf"/>
</dbReference>
<sequence length="1530" mass="163747">MKVRGFRVEPGEVEQVLRTHPGIGEVVVVAAGADADRRLVGYVVPADAVVGMPAVEELRGWAGTRLPEYMIPAAFVELTSLPLTANGKVDRAALPELDSVRPDLADAYVAPSGPTQELLAGIWAELLGVDRIGVRDNFFTLGGHSLLATRVVSRIRAVFAVEVPVAALFDGPTIAGLAEVIDASAQGTDTPPIVRVDRDGLLPLSFAQQRLWFLAQLDPGSIEYNMQMPIHLADELSVEALATALGGLVARHEVLRSRLVADADGVPWQVVDPPAPFDLPLIDLSGEPDPAAAVRAWLATDAVVPFDLAAGPLFRASLLRVAADEHVLALAMHHVVGDEWSANILRRELDVLYAAALEGTESGLAPLPVQYADFAVWQRQWLTGDVLEEQLDYWRQRLTGVPTLELPTDRPRPAVRSSEGALIKFMIPDEVAEALRVVSRASGASMFMTLFSVYTMLLSRWSGQDDVVVGTPTANRNRAEIEGLIGYFINTLVLRTDLSGDPTVAELLSRVRSEALAAFAHQDVPVERLVDELVTDRDRSRTPLFQVLFNYFTDDNTNTNTNTNNGTGDGDGDGDGETVGRTSEALAKFDLRLIVTERGRGLVGAVHYATRLFDESTIRRMIGHFLQLLIEVTGDTGTRLSRVGLLTGAEAAQLSAWKTKDAPVPAVAGVHELVARHVDSDAVAVVCRDEAFTFGQVLTRAYRLAHYLRSVGVSSESVVALAVERGIDVVVGMLGVWAAGGAYLMMDAGAPTQRSAFMLAEGGVSVLVGSTDAVGELPVGRLRTVLLDDPLVETMLAGLPDTPPRVPAAVDRVAYVMFTSGSTGQPKAVQVTHRGLVNYVAGVPARLGIGAPGGSYALLQPPTTDFGNTVLFTALTTGGCVHFVDPATVTDPEAVAGYLANHAIDYVKIVPSHLAGLTGGAELARLLPGRTLVLGGEATPVGLAREIVAAAGERVVANHYGPTETTIGVATVQLARTMLDDAVVPIGAPLPNLRLHVLDRALRPVPVGVHGELYVGGPGLARGYRGRPELTAERFVADPFTTDGSRLYRTGDVVAWRPDGLIGFYGRADDQVKVRGHRIEPAEIQAVLATHPMLAAAVVVADGVAVQRRLVAYLVPADAATGIPPVADLRAFLTARLPEHMIPAVFVELAAIPLTGNGKLDRAALPSPDGARPDLVDAYTPPRTATEHTLAGIWAEVLGVERVGVHDNFFELGGHSLLATQLVARLRGTGHEVSIGDLFDHPTIAGLAPLLGDQSETGPSRSAVQIRRGTDDPPLFFVHSGTGSVTDYAGIASHFADGQRIIGLQSRGLVDDEEPLTTVEEMARTYLDEVRRIQPSGPYLFAGWSMGGYVALEMARQLGSDTADVFLVGPPLHQLVGRRRMRRDRKAILRLVRALTKAIDNGNPLRPSAEKELLESWNIDDDGVAAVKAGEARQLRAGRAGLINNLAAAQYRALLARRQVRHDGRVVLFIPKEDTPRVQDATLKQWLAMLPDTSEILHAPGTHFTLVRGDEGAQFAGRWLSAELASRCHT</sequence>
<comment type="cofactor">
    <cofactor evidence="1">
        <name>pantetheine 4'-phosphate</name>
        <dbReference type="ChEBI" id="CHEBI:47942"/>
    </cofactor>
</comment>
<keyword evidence="7" id="KW-1185">Reference proteome</keyword>
<comment type="caution">
    <text evidence="6">The sequence shown here is derived from an EMBL/GenBank/DDBJ whole genome shotgun (WGS) entry which is preliminary data.</text>
</comment>
<dbReference type="Gene3D" id="3.30.559.30">
    <property type="entry name" value="Nonribosomal peptide synthetase, condensation domain"/>
    <property type="match status" value="1"/>
</dbReference>
<evidence type="ECO:0000259" key="5">
    <source>
        <dbReference type="PROSITE" id="PS50075"/>
    </source>
</evidence>
<organism evidence="6 7">
    <name type="scientific">Plantactinospora solaniradicis</name>
    <dbReference type="NCBI Taxonomy" id="1723736"/>
    <lineage>
        <taxon>Bacteria</taxon>
        <taxon>Bacillati</taxon>
        <taxon>Actinomycetota</taxon>
        <taxon>Actinomycetes</taxon>
        <taxon>Micromonosporales</taxon>
        <taxon>Micromonosporaceae</taxon>
        <taxon>Plantactinospora</taxon>
    </lineage>
</organism>
<evidence type="ECO:0000256" key="3">
    <source>
        <dbReference type="ARBA" id="ARBA00022553"/>
    </source>
</evidence>
<dbReference type="PROSITE" id="PS00213">
    <property type="entry name" value="LIPOCALIN"/>
    <property type="match status" value="1"/>
</dbReference>
<evidence type="ECO:0000256" key="2">
    <source>
        <dbReference type="ARBA" id="ARBA00022450"/>
    </source>
</evidence>
<dbReference type="InterPro" id="IPR001031">
    <property type="entry name" value="Thioesterase"/>
</dbReference>
<dbReference type="InterPro" id="IPR020845">
    <property type="entry name" value="AMP-binding_CS"/>
</dbReference>
<dbReference type="PANTHER" id="PTHR45527">
    <property type="entry name" value="NONRIBOSOMAL PEPTIDE SYNTHETASE"/>
    <property type="match status" value="1"/>
</dbReference>
<evidence type="ECO:0000313" key="6">
    <source>
        <dbReference type="EMBL" id="MFC6015640.1"/>
    </source>
</evidence>
<dbReference type="EMBL" id="JBHSPR010000003">
    <property type="protein sequence ID" value="MFC6015640.1"/>
    <property type="molecule type" value="Genomic_DNA"/>
</dbReference>
<dbReference type="SUPFAM" id="SSF53474">
    <property type="entry name" value="alpha/beta-Hydrolases"/>
    <property type="match status" value="1"/>
</dbReference>
<feature type="region of interest" description="Disordered" evidence="4">
    <location>
        <begin position="556"/>
        <end position="579"/>
    </location>
</feature>
<dbReference type="PROSITE" id="PS50075">
    <property type="entry name" value="CARRIER"/>
    <property type="match status" value="2"/>
</dbReference>
<dbReference type="InterPro" id="IPR001242">
    <property type="entry name" value="Condensation_dom"/>
</dbReference>
<dbReference type="Proteomes" id="UP001596203">
    <property type="component" value="Unassembled WGS sequence"/>
</dbReference>
<feature type="compositionally biased region" description="Low complexity" evidence="4">
    <location>
        <begin position="556"/>
        <end position="566"/>
    </location>
</feature>
<dbReference type="InterPro" id="IPR025110">
    <property type="entry name" value="AMP-bd_C"/>
</dbReference>
<evidence type="ECO:0000256" key="1">
    <source>
        <dbReference type="ARBA" id="ARBA00001957"/>
    </source>
</evidence>
<dbReference type="InterPro" id="IPR009081">
    <property type="entry name" value="PP-bd_ACP"/>
</dbReference>
<dbReference type="InterPro" id="IPR010071">
    <property type="entry name" value="AA_adenyl_dom"/>
</dbReference>
<accession>A0ABW1K245</accession>
<dbReference type="PROSITE" id="PS00455">
    <property type="entry name" value="AMP_BINDING"/>
    <property type="match status" value="1"/>
</dbReference>
<dbReference type="InterPro" id="IPR029058">
    <property type="entry name" value="AB_hydrolase_fold"/>
</dbReference>
<dbReference type="InterPro" id="IPR045851">
    <property type="entry name" value="AMP-bd_C_sf"/>
</dbReference>
<dbReference type="Pfam" id="PF00668">
    <property type="entry name" value="Condensation"/>
    <property type="match status" value="1"/>
</dbReference>
<protein>
    <submittedName>
        <fullName evidence="6">Amino acid adenylation domain-containing protein</fullName>
    </submittedName>
</protein>
<dbReference type="SMART" id="SM00824">
    <property type="entry name" value="PKS_TE"/>
    <property type="match status" value="1"/>
</dbReference>
<reference evidence="7" key="1">
    <citation type="journal article" date="2019" name="Int. J. Syst. Evol. Microbiol.">
        <title>The Global Catalogue of Microorganisms (GCM) 10K type strain sequencing project: providing services to taxonomists for standard genome sequencing and annotation.</title>
        <authorList>
            <consortium name="The Broad Institute Genomics Platform"/>
            <consortium name="The Broad Institute Genome Sequencing Center for Infectious Disease"/>
            <person name="Wu L."/>
            <person name="Ma J."/>
        </authorList>
    </citation>
    <scope>NUCLEOTIDE SEQUENCE [LARGE SCALE GENOMIC DNA]</scope>
    <source>
        <strain evidence="7">ZS-35-S2</strain>
    </source>
</reference>
<dbReference type="Gene3D" id="2.30.38.10">
    <property type="entry name" value="Luciferase, Domain 3"/>
    <property type="match status" value="1"/>
</dbReference>
<dbReference type="InterPro" id="IPR006162">
    <property type="entry name" value="Ppantetheine_attach_site"/>
</dbReference>
<dbReference type="InterPro" id="IPR036736">
    <property type="entry name" value="ACP-like_sf"/>
</dbReference>
<dbReference type="SUPFAM" id="SSF52777">
    <property type="entry name" value="CoA-dependent acyltransferases"/>
    <property type="match status" value="2"/>
</dbReference>
<dbReference type="InterPro" id="IPR022272">
    <property type="entry name" value="Lipocalin_CS"/>
</dbReference>
<dbReference type="Gene3D" id="3.30.559.10">
    <property type="entry name" value="Chloramphenicol acetyltransferase-like domain"/>
    <property type="match status" value="1"/>
</dbReference>
<feature type="domain" description="Carrier" evidence="5">
    <location>
        <begin position="110"/>
        <end position="185"/>
    </location>
</feature>
<dbReference type="Gene3D" id="3.40.50.1820">
    <property type="entry name" value="alpha/beta hydrolase"/>
    <property type="match status" value="1"/>
</dbReference>
<keyword evidence="2" id="KW-0596">Phosphopantetheine</keyword>
<evidence type="ECO:0000256" key="4">
    <source>
        <dbReference type="SAM" id="MobiDB-lite"/>
    </source>
</evidence>
<gene>
    <name evidence="6" type="ORF">ACFP2T_05470</name>
</gene>
<proteinExistence type="predicted"/>
<dbReference type="Pfam" id="PF00501">
    <property type="entry name" value="AMP-binding"/>
    <property type="match status" value="1"/>
</dbReference>